<keyword evidence="2" id="KW-1185">Reference proteome</keyword>
<gene>
    <name evidence="1" type="ORF">ANE_LOCUS14878</name>
</gene>
<dbReference type="Proteomes" id="UP000489600">
    <property type="component" value="Unassembled WGS sequence"/>
</dbReference>
<comment type="caution">
    <text evidence="1">The sequence shown here is derived from an EMBL/GenBank/DDBJ whole genome shotgun (WGS) entry which is preliminary data.</text>
</comment>
<evidence type="ECO:0000313" key="2">
    <source>
        <dbReference type="Proteomes" id="UP000489600"/>
    </source>
</evidence>
<sequence>MDENEREIELPGRMFAAGEEPVGVRVTSYGPSNGIRAIMNALDEEERAIIQNSSFGKFVAISEKPSHLTRGRCTLLLE</sequence>
<dbReference type="AlphaFoldDB" id="A0A565BSQ8"/>
<accession>A0A565BSQ8</accession>
<dbReference type="EMBL" id="CABITT030000005">
    <property type="protein sequence ID" value="VVB04434.1"/>
    <property type="molecule type" value="Genomic_DNA"/>
</dbReference>
<dbReference type="OrthoDB" id="1109776at2759"/>
<proteinExistence type="predicted"/>
<name>A0A565BSQ8_9BRAS</name>
<organism evidence="1 2">
    <name type="scientific">Arabis nemorensis</name>
    <dbReference type="NCBI Taxonomy" id="586526"/>
    <lineage>
        <taxon>Eukaryota</taxon>
        <taxon>Viridiplantae</taxon>
        <taxon>Streptophyta</taxon>
        <taxon>Embryophyta</taxon>
        <taxon>Tracheophyta</taxon>
        <taxon>Spermatophyta</taxon>
        <taxon>Magnoliopsida</taxon>
        <taxon>eudicotyledons</taxon>
        <taxon>Gunneridae</taxon>
        <taxon>Pentapetalae</taxon>
        <taxon>rosids</taxon>
        <taxon>malvids</taxon>
        <taxon>Brassicales</taxon>
        <taxon>Brassicaceae</taxon>
        <taxon>Arabideae</taxon>
        <taxon>Arabis</taxon>
    </lineage>
</organism>
<reference evidence="1" key="1">
    <citation type="submission" date="2019-07" db="EMBL/GenBank/DDBJ databases">
        <authorList>
            <person name="Dittberner H."/>
        </authorList>
    </citation>
    <scope>NUCLEOTIDE SEQUENCE [LARGE SCALE GENOMIC DNA]</scope>
</reference>
<evidence type="ECO:0000313" key="1">
    <source>
        <dbReference type="EMBL" id="VVB04434.1"/>
    </source>
</evidence>
<protein>
    <submittedName>
        <fullName evidence="1">Uncharacterized protein</fullName>
    </submittedName>
</protein>